<keyword evidence="2" id="KW-1185">Reference proteome</keyword>
<accession>A0A225URY5</accession>
<dbReference type="Proteomes" id="UP000198211">
    <property type="component" value="Unassembled WGS sequence"/>
</dbReference>
<dbReference type="EMBL" id="NBNE01012420">
    <property type="protein sequence ID" value="OWY95852.1"/>
    <property type="molecule type" value="Genomic_DNA"/>
</dbReference>
<gene>
    <name evidence="1" type="ORF">PHMEG_00034033</name>
</gene>
<proteinExistence type="predicted"/>
<evidence type="ECO:0000313" key="2">
    <source>
        <dbReference type="Proteomes" id="UP000198211"/>
    </source>
</evidence>
<sequence>MSPSTYWVTALGVYLACNPRLEPGALFPGSEPKVRFGKALGNLLDKQGASKCYGTHSVRKGIATLVEVQVDRRLCDWSLGGVQDRYVRHEAAGDQFLGRVVAGLPVHDAKFADLPRHFVCNSVAVVKSSVALMFPRLANETNLAGIMELCLASLVHHSDYFLDNLPINHPLFIVTDFHKSHTNRIVLRNLNALLENGKSQWMEATGIPPHINLYIKLAIQQQSIDALPGMLEQRMEDVLERKCVAAGNITRDLLRDEIRALLQDMGLQSSQPDSSTQAAPRPTRVCYTWGGRFHKLPRDFDFPSIDPLGAWQLWWFGDDRRDYPPYRSISSTDLNTPKKKATLSEWSILMRHIINGIEAEMGSPLPPIRDLAHAIELFNMGYKMLNLKPSKRKRRTTQIKLTTVLRLIREAENATRTFPYKPRKRPKAACSVAPRVCATEQADSAPQSSQEPAI</sequence>
<name>A0A225URY5_9STRA</name>
<dbReference type="AlphaFoldDB" id="A0A225URY5"/>
<evidence type="ECO:0000313" key="1">
    <source>
        <dbReference type="EMBL" id="OWY95852.1"/>
    </source>
</evidence>
<reference evidence="2" key="1">
    <citation type="submission" date="2017-03" db="EMBL/GenBank/DDBJ databases">
        <title>Phytopthora megakarya and P. palmivora, two closely related causual agents of cacao black pod achieved similar genome size and gene model numbers by different mechanisms.</title>
        <authorList>
            <person name="Ali S."/>
            <person name="Shao J."/>
            <person name="Larry D.J."/>
            <person name="Kronmiller B."/>
            <person name="Shen D."/>
            <person name="Strem M.D."/>
            <person name="Melnick R.L."/>
            <person name="Guiltinan M.J."/>
            <person name="Tyler B.M."/>
            <person name="Meinhardt L.W."/>
            <person name="Bailey B.A."/>
        </authorList>
    </citation>
    <scope>NUCLEOTIDE SEQUENCE [LARGE SCALE GENOMIC DNA]</scope>
    <source>
        <strain evidence="2">zdho120</strain>
    </source>
</reference>
<organism evidence="1 2">
    <name type="scientific">Phytophthora megakarya</name>
    <dbReference type="NCBI Taxonomy" id="4795"/>
    <lineage>
        <taxon>Eukaryota</taxon>
        <taxon>Sar</taxon>
        <taxon>Stramenopiles</taxon>
        <taxon>Oomycota</taxon>
        <taxon>Peronosporomycetes</taxon>
        <taxon>Peronosporales</taxon>
        <taxon>Peronosporaceae</taxon>
        <taxon>Phytophthora</taxon>
    </lineage>
</organism>
<comment type="caution">
    <text evidence="1">The sequence shown here is derived from an EMBL/GenBank/DDBJ whole genome shotgun (WGS) entry which is preliminary data.</text>
</comment>
<dbReference type="OrthoDB" id="106306at2759"/>
<protein>
    <submittedName>
        <fullName evidence="1">Uncharacterized protein</fullName>
    </submittedName>
</protein>